<keyword evidence="4" id="KW-1185">Reference proteome</keyword>
<dbReference type="PANTHER" id="PTHR46038:SF37">
    <property type="entry name" value="GLYCOSYLTRANSFERASE"/>
    <property type="match status" value="1"/>
</dbReference>
<dbReference type="Gramene" id="mRNA:MD17G0010800">
    <property type="protein sequence ID" value="mRNA:MD17G0010800"/>
    <property type="gene ID" value="MD17G0010800"/>
</dbReference>
<protein>
    <recommendedName>
        <fullName evidence="2">Nucleotide-diphospho-sugar transferase domain-containing protein</fullName>
    </recommendedName>
</protein>
<feature type="region of interest" description="Disordered" evidence="1">
    <location>
        <begin position="243"/>
        <end position="262"/>
    </location>
</feature>
<accession>A0A498HIA1</accession>
<dbReference type="KEGG" id="mdm:103404526"/>
<dbReference type="Pfam" id="PF03407">
    <property type="entry name" value="Nucleotid_trans"/>
    <property type="match status" value="1"/>
</dbReference>
<proteinExistence type="predicted"/>
<dbReference type="InterPro" id="IPR005069">
    <property type="entry name" value="Nucl-diP-sugar_transferase"/>
</dbReference>
<name>A0A498HIA1_MALDO</name>
<dbReference type="Proteomes" id="UP000290289">
    <property type="component" value="Chromosome 17"/>
</dbReference>
<dbReference type="AlphaFoldDB" id="A0A498HIA1"/>
<comment type="caution">
    <text evidence="3">The sequence shown here is derived from an EMBL/GenBank/DDBJ whole genome shotgun (WGS) entry which is preliminary data.</text>
</comment>
<gene>
    <name evidence="3" type="ORF">DVH24_037396</name>
</gene>
<sequence>MPDRTIILTIVEEAWTGSGSVLDLFLESFRVGQGTKRLLNHLLIATVGKGAFEYCKSVHPHCFKLAPLRLSKPAAGKQLLGHGREGIDLLHRVIQLGYNLIFTEADVMWFRNPVTEFDSQKEVTIPCDLDSENAGNKQDRGIFFLKSDVISLEFFEYLNLVGILYPSIPLGSPCEIVTREEITKMLGMRVQIIDTAYFGGFCQPLGNYSEVYTMQANCCENIESKVHDLKLVLDDWRSITGRSANNSSGQSPSWRAPNKCIQ</sequence>
<evidence type="ECO:0000256" key="1">
    <source>
        <dbReference type="SAM" id="MobiDB-lite"/>
    </source>
</evidence>
<evidence type="ECO:0000259" key="2">
    <source>
        <dbReference type="Pfam" id="PF03407"/>
    </source>
</evidence>
<organism evidence="3 4">
    <name type="scientific">Malus domestica</name>
    <name type="common">Apple</name>
    <name type="synonym">Pyrus malus</name>
    <dbReference type="NCBI Taxonomy" id="3750"/>
    <lineage>
        <taxon>Eukaryota</taxon>
        <taxon>Viridiplantae</taxon>
        <taxon>Streptophyta</taxon>
        <taxon>Embryophyta</taxon>
        <taxon>Tracheophyta</taxon>
        <taxon>Spermatophyta</taxon>
        <taxon>Magnoliopsida</taxon>
        <taxon>eudicotyledons</taxon>
        <taxon>Gunneridae</taxon>
        <taxon>Pentapetalae</taxon>
        <taxon>rosids</taxon>
        <taxon>fabids</taxon>
        <taxon>Rosales</taxon>
        <taxon>Rosaceae</taxon>
        <taxon>Amygdaloideae</taxon>
        <taxon>Maleae</taxon>
        <taxon>Malus</taxon>
    </lineage>
</organism>
<evidence type="ECO:0000313" key="4">
    <source>
        <dbReference type="Proteomes" id="UP000290289"/>
    </source>
</evidence>
<feature type="compositionally biased region" description="Polar residues" evidence="1">
    <location>
        <begin position="243"/>
        <end position="253"/>
    </location>
</feature>
<dbReference type="EMBL" id="RDQH01000343">
    <property type="protein sequence ID" value="RXH69612.1"/>
    <property type="molecule type" value="Genomic_DNA"/>
</dbReference>
<feature type="domain" description="Nucleotide-diphospho-sugar transferase" evidence="2">
    <location>
        <begin position="38"/>
        <end position="229"/>
    </location>
</feature>
<dbReference type="PANTHER" id="PTHR46038">
    <property type="entry name" value="EXPRESSED PROTEIN-RELATED"/>
    <property type="match status" value="1"/>
</dbReference>
<dbReference type="OrthoDB" id="540503at2759"/>
<evidence type="ECO:0000313" key="3">
    <source>
        <dbReference type="EMBL" id="RXH69612.1"/>
    </source>
</evidence>
<dbReference type="InterPro" id="IPR044821">
    <property type="entry name" value="At1g28695/At4g15970-like"/>
</dbReference>
<reference evidence="3 4" key="1">
    <citation type="submission" date="2018-10" db="EMBL/GenBank/DDBJ databases">
        <title>A high-quality apple genome assembly.</title>
        <authorList>
            <person name="Hu J."/>
        </authorList>
    </citation>
    <scope>NUCLEOTIDE SEQUENCE [LARGE SCALE GENOMIC DNA]</scope>
    <source>
        <strain evidence="4">cv. HFTH1</strain>
        <tissue evidence="3">Young leaf</tissue>
    </source>
</reference>